<dbReference type="PaxDb" id="35128-Thaps262018"/>
<dbReference type="GO" id="GO:0042273">
    <property type="term" value="P:ribosomal large subunit biogenesis"/>
    <property type="evidence" value="ECO:0007669"/>
    <property type="project" value="InterPro"/>
</dbReference>
<feature type="region of interest" description="Disordered" evidence="1">
    <location>
        <begin position="133"/>
        <end position="245"/>
    </location>
</feature>
<accession>B8C0X6</accession>
<name>B8C0X6_THAPS</name>
<dbReference type="GeneID" id="7446736"/>
<evidence type="ECO:0000256" key="1">
    <source>
        <dbReference type="SAM" id="MobiDB-lite"/>
    </source>
</evidence>
<organism evidence="2 3">
    <name type="scientific">Thalassiosira pseudonana</name>
    <name type="common">Marine diatom</name>
    <name type="synonym">Cyclotella nana</name>
    <dbReference type="NCBI Taxonomy" id="35128"/>
    <lineage>
        <taxon>Eukaryota</taxon>
        <taxon>Sar</taxon>
        <taxon>Stramenopiles</taxon>
        <taxon>Ochrophyta</taxon>
        <taxon>Bacillariophyta</taxon>
        <taxon>Coscinodiscophyceae</taxon>
        <taxon>Thalassiosirophycidae</taxon>
        <taxon>Thalassiosirales</taxon>
        <taxon>Thalassiosiraceae</taxon>
        <taxon>Thalassiosira</taxon>
    </lineage>
</organism>
<dbReference type="InParanoid" id="B8C0X6"/>
<dbReference type="InterPro" id="IPR037379">
    <property type="entry name" value="WDR74/Nsa1"/>
</dbReference>
<feature type="compositionally biased region" description="Acidic residues" evidence="1">
    <location>
        <begin position="201"/>
        <end position="226"/>
    </location>
</feature>
<dbReference type="eggNOG" id="KOG3881">
    <property type="taxonomic scope" value="Eukaryota"/>
</dbReference>
<dbReference type="PANTHER" id="PTHR16038:SF4">
    <property type="entry name" value="WD REPEAT-CONTAINING PROTEIN 74"/>
    <property type="match status" value="1"/>
</dbReference>
<dbReference type="PANTHER" id="PTHR16038">
    <property type="entry name" value="NOP SEVEN ASSOCIATED PROTEIN 1"/>
    <property type="match status" value="1"/>
</dbReference>
<dbReference type="STRING" id="35128.B8C0X6"/>
<dbReference type="HOGENOM" id="CLU_1136007_0_0_1"/>
<evidence type="ECO:0000313" key="3">
    <source>
        <dbReference type="Proteomes" id="UP000001449"/>
    </source>
</evidence>
<dbReference type="InterPro" id="IPR036322">
    <property type="entry name" value="WD40_repeat_dom_sf"/>
</dbReference>
<dbReference type="SUPFAM" id="SSF50978">
    <property type="entry name" value="WD40 repeat-like"/>
    <property type="match status" value="1"/>
</dbReference>
<reference evidence="2 3" key="1">
    <citation type="journal article" date="2004" name="Science">
        <title>The genome of the diatom Thalassiosira pseudonana: ecology, evolution, and metabolism.</title>
        <authorList>
            <person name="Armbrust E.V."/>
            <person name="Berges J.A."/>
            <person name="Bowler C."/>
            <person name="Green B.R."/>
            <person name="Martinez D."/>
            <person name="Putnam N.H."/>
            <person name="Zhou S."/>
            <person name="Allen A.E."/>
            <person name="Apt K.E."/>
            <person name="Bechner M."/>
            <person name="Brzezinski M.A."/>
            <person name="Chaal B.K."/>
            <person name="Chiovitti A."/>
            <person name="Davis A.K."/>
            <person name="Demarest M.S."/>
            <person name="Detter J.C."/>
            <person name="Glavina T."/>
            <person name="Goodstein D."/>
            <person name="Hadi M.Z."/>
            <person name="Hellsten U."/>
            <person name="Hildebrand M."/>
            <person name="Jenkins B.D."/>
            <person name="Jurka J."/>
            <person name="Kapitonov V.V."/>
            <person name="Kroger N."/>
            <person name="Lau W.W."/>
            <person name="Lane T.W."/>
            <person name="Larimer F.W."/>
            <person name="Lippmeier J.C."/>
            <person name="Lucas S."/>
            <person name="Medina M."/>
            <person name="Montsant A."/>
            <person name="Obornik M."/>
            <person name="Parker M.S."/>
            <person name="Palenik B."/>
            <person name="Pazour G.J."/>
            <person name="Richardson P.M."/>
            <person name="Rynearson T.A."/>
            <person name="Saito M.A."/>
            <person name="Schwartz D.C."/>
            <person name="Thamatrakoln K."/>
            <person name="Valentin K."/>
            <person name="Vardi A."/>
            <person name="Wilkerson F.P."/>
            <person name="Rokhsar D.S."/>
        </authorList>
    </citation>
    <scope>NUCLEOTIDE SEQUENCE [LARGE SCALE GENOMIC DNA]</scope>
    <source>
        <strain evidence="2 3">CCMP1335</strain>
    </source>
</reference>
<evidence type="ECO:0000313" key="2">
    <source>
        <dbReference type="EMBL" id="EED92681.1"/>
    </source>
</evidence>
<gene>
    <name evidence="2" type="ORF">THAPSDRAFT_262018</name>
</gene>
<reference evidence="2 3" key="2">
    <citation type="journal article" date="2008" name="Nature">
        <title>The Phaeodactylum genome reveals the evolutionary history of diatom genomes.</title>
        <authorList>
            <person name="Bowler C."/>
            <person name="Allen A.E."/>
            <person name="Badger J.H."/>
            <person name="Grimwood J."/>
            <person name="Jabbari K."/>
            <person name="Kuo A."/>
            <person name="Maheswari U."/>
            <person name="Martens C."/>
            <person name="Maumus F."/>
            <person name="Otillar R.P."/>
            <person name="Rayko E."/>
            <person name="Salamov A."/>
            <person name="Vandepoele K."/>
            <person name="Beszteri B."/>
            <person name="Gruber A."/>
            <person name="Heijde M."/>
            <person name="Katinka M."/>
            <person name="Mock T."/>
            <person name="Valentin K."/>
            <person name="Verret F."/>
            <person name="Berges J.A."/>
            <person name="Brownlee C."/>
            <person name="Cadoret J.P."/>
            <person name="Chiovitti A."/>
            <person name="Choi C.J."/>
            <person name="Coesel S."/>
            <person name="De Martino A."/>
            <person name="Detter J.C."/>
            <person name="Durkin C."/>
            <person name="Falciatore A."/>
            <person name="Fournet J."/>
            <person name="Haruta M."/>
            <person name="Huysman M.J."/>
            <person name="Jenkins B.D."/>
            <person name="Jiroutova K."/>
            <person name="Jorgensen R.E."/>
            <person name="Joubert Y."/>
            <person name="Kaplan A."/>
            <person name="Kroger N."/>
            <person name="Kroth P.G."/>
            <person name="La Roche J."/>
            <person name="Lindquist E."/>
            <person name="Lommer M."/>
            <person name="Martin-Jezequel V."/>
            <person name="Lopez P.J."/>
            <person name="Lucas S."/>
            <person name="Mangogna M."/>
            <person name="McGinnis K."/>
            <person name="Medlin L.K."/>
            <person name="Montsant A."/>
            <person name="Oudot-Le Secq M.P."/>
            <person name="Napoli C."/>
            <person name="Obornik M."/>
            <person name="Parker M.S."/>
            <person name="Petit J.L."/>
            <person name="Porcel B.M."/>
            <person name="Poulsen N."/>
            <person name="Robison M."/>
            <person name="Rychlewski L."/>
            <person name="Rynearson T.A."/>
            <person name="Schmutz J."/>
            <person name="Shapiro H."/>
            <person name="Siaut M."/>
            <person name="Stanley M."/>
            <person name="Sussman M.R."/>
            <person name="Taylor A.R."/>
            <person name="Vardi A."/>
            <person name="von Dassow P."/>
            <person name="Vyverman W."/>
            <person name="Willis A."/>
            <person name="Wyrwicz L.S."/>
            <person name="Rokhsar D.S."/>
            <person name="Weissenbach J."/>
            <person name="Armbrust E.V."/>
            <person name="Green B.R."/>
            <person name="Van de Peer Y."/>
            <person name="Grigoriev I.V."/>
        </authorList>
    </citation>
    <scope>NUCLEOTIDE SEQUENCE [LARGE SCALE GENOMIC DNA]</scope>
    <source>
        <strain evidence="2 3">CCMP1335</strain>
    </source>
</reference>
<keyword evidence="3" id="KW-1185">Reference proteome</keyword>
<sequence>LATGTAYKQIQIYDIRSSSSGNSNNGVTRRPVLYTPDHLLTHRVTSLLQLPDGNRLVVGDAIGDSREEISLGRLVGPGGSIRQLAMHPTLPMLACVGLDRKLWTWDVNSRRMVDCVYLRQRLNCVLFCEDESWGMRGGGDDEEESGGEEGEDEYVAGEDFGEERERNLADDDVQDYIDSSDEDGAEQKDDESSSEDTIAGSDEEDASNDDDDGEVDSGESSSEEEEHPPPKKVKKGGDSNKRRKV</sequence>
<dbReference type="Gene3D" id="2.130.10.10">
    <property type="entry name" value="YVTN repeat-like/Quinoprotein amine dehydrogenase"/>
    <property type="match status" value="1"/>
</dbReference>
<dbReference type="RefSeq" id="XP_002289144.1">
    <property type="nucleotide sequence ID" value="XM_002289108.1"/>
</dbReference>
<feature type="compositionally biased region" description="Acidic residues" evidence="1">
    <location>
        <begin position="140"/>
        <end position="162"/>
    </location>
</feature>
<dbReference type="AlphaFoldDB" id="B8C0X6"/>
<feature type="compositionally biased region" description="Basic and acidic residues" evidence="1">
    <location>
        <begin position="235"/>
        <end position="245"/>
    </location>
</feature>
<feature type="non-terminal residue" evidence="2">
    <location>
        <position position="245"/>
    </location>
</feature>
<dbReference type="Proteomes" id="UP000001449">
    <property type="component" value="Chromosome 4"/>
</dbReference>
<proteinExistence type="predicted"/>
<protein>
    <submittedName>
        <fullName evidence="2">Uncharacterized protein</fullName>
    </submittedName>
</protein>
<dbReference type="EMBL" id="CM000641">
    <property type="protein sequence ID" value="EED92681.1"/>
    <property type="molecule type" value="Genomic_DNA"/>
</dbReference>
<feature type="non-terminal residue" evidence="2">
    <location>
        <position position="1"/>
    </location>
</feature>
<dbReference type="InterPro" id="IPR015943">
    <property type="entry name" value="WD40/YVTN_repeat-like_dom_sf"/>
</dbReference>
<feature type="compositionally biased region" description="Acidic residues" evidence="1">
    <location>
        <begin position="170"/>
        <end position="184"/>
    </location>
</feature>
<dbReference type="GO" id="GO:0005730">
    <property type="term" value="C:nucleolus"/>
    <property type="evidence" value="ECO:0007669"/>
    <property type="project" value="InterPro"/>
</dbReference>
<dbReference type="KEGG" id="tps:THAPSDRAFT_262018"/>